<feature type="region of interest" description="Disordered" evidence="5">
    <location>
        <begin position="155"/>
        <end position="190"/>
    </location>
</feature>
<comment type="caution">
    <text evidence="8">The sequence shown here is derived from an EMBL/GenBank/DDBJ whole genome shotgun (WGS) entry which is preliminary data.</text>
</comment>
<organism evidence="8 9">
    <name type="scientific">Marinobacter nanhaiticus D15-8W</name>
    <dbReference type="NCBI Taxonomy" id="626887"/>
    <lineage>
        <taxon>Bacteria</taxon>
        <taxon>Pseudomonadati</taxon>
        <taxon>Pseudomonadota</taxon>
        <taxon>Gammaproteobacteria</taxon>
        <taxon>Pseudomonadales</taxon>
        <taxon>Marinobacteraceae</taxon>
        <taxon>Marinobacter</taxon>
    </lineage>
</organism>
<dbReference type="SUPFAM" id="SSF74653">
    <property type="entry name" value="TolA/TonB C-terminal domain"/>
    <property type="match status" value="1"/>
</dbReference>
<dbReference type="Gene3D" id="3.30.1150.10">
    <property type="match status" value="1"/>
</dbReference>
<dbReference type="Pfam" id="PF03544">
    <property type="entry name" value="TonB_C"/>
    <property type="match status" value="1"/>
</dbReference>
<feature type="compositionally biased region" description="Basic and acidic residues" evidence="5">
    <location>
        <begin position="81"/>
        <end position="112"/>
    </location>
</feature>
<reference evidence="8 9" key="1">
    <citation type="journal article" date="2013" name="Genome Announc.">
        <title>Genome Sequence of the Polycyclic Aromatic Hydrocarbon-Degrading Bacterium Strain Marinobacter nanhaiticus D15-8WT.</title>
        <authorList>
            <person name="Cui Z."/>
            <person name="Gao W."/>
            <person name="Li Q."/>
            <person name="Xu G."/>
            <person name="Zheng L."/>
        </authorList>
    </citation>
    <scope>NUCLEOTIDE SEQUENCE [LARGE SCALE GENOMIC DNA]</scope>
    <source>
        <strain evidence="8 9">D15-8W</strain>
    </source>
</reference>
<protein>
    <submittedName>
        <fullName evidence="8">TonB family protein</fullName>
    </submittedName>
</protein>
<evidence type="ECO:0000256" key="4">
    <source>
        <dbReference type="ARBA" id="ARBA00023136"/>
    </source>
</evidence>
<evidence type="ECO:0000256" key="3">
    <source>
        <dbReference type="ARBA" id="ARBA00022989"/>
    </source>
</evidence>
<proteinExistence type="predicted"/>
<dbReference type="GO" id="GO:0055085">
    <property type="term" value="P:transmembrane transport"/>
    <property type="evidence" value="ECO:0007669"/>
    <property type="project" value="InterPro"/>
</dbReference>
<dbReference type="GO" id="GO:0016020">
    <property type="term" value="C:membrane"/>
    <property type="evidence" value="ECO:0007669"/>
    <property type="project" value="UniProtKB-SubCell"/>
</dbReference>
<feature type="region of interest" description="Disordered" evidence="5">
    <location>
        <begin position="81"/>
        <end position="143"/>
    </location>
</feature>
<dbReference type="InterPro" id="IPR006260">
    <property type="entry name" value="TonB/TolA_C"/>
</dbReference>
<keyword evidence="3 6" id="KW-1133">Transmembrane helix</keyword>
<gene>
    <name evidence="8" type="ORF">J057_22735</name>
</gene>
<evidence type="ECO:0000259" key="7">
    <source>
        <dbReference type="Pfam" id="PF03544"/>
    </source>
</evidence>
<evidence type="ECO:0000313" key="8">
    <source>
        <dbReference type="EMBL" id="ENO14259.1"/>
    </source>
</evidence>
<feature type="transmembrane region" description="Helical" evidence="6">
    <location>
        <begin position="36"/>
        <end position="57"/>
    </location>
</feature>
<dbReference type="NCBIfam" id="TIGR01352">
    <property type="entry name" value="tonB_Cterm"/>
    <property type="match status" value="1"/>
</dbReference>
<feature type="compositionally biased region" description="Polar residues" evidence="5">
    <location>
        <begin position="170"/>
        <end position="179"/>
    </location>
</feature>
<dbReference type="InterPro" id="IPR049806">
    <property type="entry name" value="MasK-like_C"/>
</dbReference>
<evidence type="ECO:0000313" key="9">
    <source>
        <dbReference type="Proteomes" id="UP000013165"/>
    </source>
</evidence>
<dbReference type="Proteomes" id="UP000013165">
    <property type="component" value="Unassembled WGS sequence"/>
</dbReference>
<dbReference type="HOGENOM" id="CLU_074088_0_0_6"/>
<dbReference type="AlphaFoldDB" id="N6W2D5"/>
<dbReference type="RefSeq" id="WP_004582479.1">
    <property type="nucleotide sequence ID" value="NZ_KB822693.1"/>
</dbReference>
<dbReference type="InterPro" id="IPR037682">
    <property type="entry name" value="TonB_C"/>
</dbReference>
<sequence length="334" mass="36815">MGSRFEVDNRVIETADRVDVSLALPWSREPGERRRFAWCLAIFLLLFMPLALIIPGIDLPEPDRTIQERIPPQLAKLIQEKPEPAPKPEPDPLPRAKPDAKSEPKPEPKPEPKQAPAPSTDQPAPPPVVHEPKQTVQQARDTASRSGLMTLQDELSSMHSMADSEPASRMTANVETSSAAVAAQREPDKEDVLASAGVADADGPQEEVELARHQVKDVAAAEPKAAAQPARQAQSMGPGERSMANIRRVFDQQKAVLFALYNRELRRNPALEGEVLLELTIEPDGRVSDCRVVSSELEAPALEQKIVNRVRLFNFGAADVEQRQVRFPIDFLPS</sequence>
<evidence type="ECO:0000256" key="1">
    <source>
        <dbReference type="ARBA" id="ARBA00004167"/>
    </source>
</evidence>
<dbReference type="STRING" id="626887.J057_22735"/>
<dbReference type="PATRIC" id="fig|626887.3.peg.4549"/>
<dbReference type="EMBL" id="APLQ01000014">
    <property type="protein sequence ID" value="ENO14259.1"/>
    <property type="molecule type" value="Genomic_DNA"/>
</dbReference>
<dbReference type="eggNOG" id="COG0810">
    <property type="taxonomic scope" value="Bacteria"/>
</dbReference>
<accession>N6W2D5</accession>
<dbReference type="OrthoDB" id="7057177at2"/>
<comment type="subcellular location">
    <subcellularLocation>
        <location evidence="1">Membrane</location>
        <topology evidence="1">Single-pass membrane protein</topology>
    </subcellularLocation>
</comment>
<evidence type="ECO:0000256" key="2">
    <source>
        <dbReference type="ARBA" id="ARBA00022692"/>
    </source>
</evidence>
<keyword evidence="2 6" id="KW-0812">Transmembrane</keyword>
<keyword evidence="4 6" id="KW-0472">Membrane</keyword>
<feature type="domain" description="TonB C-terminal" evidence="7">
    <location>
        <begin position="270"/>
        <end position="331"/>
    </location>
</feature>
<feature type="compositionally biased region" description="Polar residues" evidence="5">
    <location>
        <begin position="134"/>
        <end position="143"/>
    </location>
</feature>
<name>N6W2D5_9GAMM</name>
<evidence type="ECO:0000256" key="5">
    <source>
        <dbReference type="SAM" id="MobiDB-lite"/>
    </source>
</evidence>
<evidence type="ECO:0000256" key="6">
    <source>
        <dbReference type="SAM" id="Phobius"/>
    </source>
</evidence>
<keyword evidence="9" id="KW-1185">Reference proteome</keyword>
<dbReference type="NCBIfam" id="NF033768">
    <property type="entry name" value="myxo_SS_tail"/>
    <property type="match status" value="1"/>
</dbReference>